<name>A0A645AEJ6_9ZZZZ</name>
<protein>
    <recommendedName>
        <fullName evidence="2">Type IX secretion system membrane protein PorP/SprF</fullName>
    </recommendedName>
</protein>
<gene>
    <name evidence="1" type="ORF">SDC9_94816</name>
</gene>
<dbReference type="Pfam" id="PF11751">
    <property type="entry name" value="PorP_SprF"/>
    <property type="match status" value="1"/>
</dbReference>
<dbReference type="EMBL" id="VSSQ01011951">
    <property type="protein sequence ID" value="MPM48094.1"/>
    <property type="molecule type" value="Genomic_DNA"/>
</dbReference>
<dbReference type="NCBIfam" id="TIGR03519">
    <property type="entry name" value="T9SS_PorP_fam"/>
    <property type="match status" value="1"/>
</dbReference>
<dbReference type="AlphaFoldDB" id="A0A645AEJ6"/>
<accession>A0A645AEJ6</accession>
<evidence type="ECO:0000313" key="1">
    <source>
        <dbReference type="EMBL" id="MPM48094.1"/>
    </source>
</evidence>
<reference evidence="1" key="1">
    <citation type="submission" date="2019-08" db="EMBL/GenBank/DDBJ databases">
        <authorList>
            <person name="Kucharzyk K."/>
            <person name="Murdoch R.W."/>
            <person name="Higgins S."/>
            <person name="Loffler F."/>
        </authorList>
    </citation>
    <scope>NUCLEOTIDE SEQUENCE</scope>
</reference>
<proteinExistence type="predicted"/>
<organism evidence="1">
    <name type="scientific">bioreactor metagenome</name>
    <dbReference type="NCBI Taxonomy" id="1076179"/>
    <lineage>
        <taxon>unclassified sequences</taxon>
        <taxon>metagenomes</taxon>
        <taxon>ecological metagenomes</taxon>
    </lineage>
</organism>
<comment type="caution">
    <text evidence="1">The sequence shown here is derived from an EMBL/GenBank/DDBJ whole genome shotgun (WGS) entry which is preliminary data.</text>
</comment>
<evidence type="ECO:0008006" key="2">
    <source>
        <dbReference type="Google" id="ProtNLM"/>
    </source>
</evidence>
<sequence>MGLNVFNDVAGDLKFSNLTGKLNIAYHLRLSDNQMLSAGLYGGFGQRSLDAAGAQWDSQYDGSSGFDGTLPSNETFAFQTFGYADFGFGMNWTILNNSTNMTSNDGFKANAGFSVSHVNQPAFEFYSGSDEKLDMRISAHAKAQIGLSGTNTSLIPTILVQVQGSQKEIVPGFLARYTLREQSKYTGFINDAYLSLGGYFRTGDAVIAHALVELNDFAVGLSYDINVSKLTNATSGKGGFEIMVRYIIQNPNKSRTLY</sequence>
<dbReference type="InterPro" id="IPR019861">
    <property type="entry name" value="PorP/SprF_Bacteroidetes"/>
</dbReference>